<accession>A0A3R7QM53</accession>
<evidence type="ECO:0000256" key="11">
    <source>
        <dbReference type="ARBA" id="ARBA00023034"/>
    </source>
</evidence>
<dbReference type="AlphaFoldDB" id="A0A3R7QM53"/>
<name>A0A3R7QM53_PENVA</name>
<dbReference type="InterPro" id="IPR025993">
    <property type="entry name" value="Ceramide_glucosylTrfase"/>
</dbReference>
<reference evidence="18 19" key="2">
    <citation type="submission" date="2019-01" db="EMBL/GenBank/DDBJ databases">
        <title>The decoding of complex shrimp genome reveals the adaptation for benthos swimmer, frequently molting mechanism and breeding impact on genome.</title>
        <authorList>
            <person name="Sun Y."/>
            <person name="Gao Y."/>
            <person name="Yu Y."/>
        </authorList>
    </citation>
    <scope>NUCLEOTIDE SEQUENCE [LARGE SCALE GENOMIC DNA]</scope>
    <source>
        <tissue evidence="18">Muscle</tissue>
    </source>
</reference>
<keyword evidence="11" id="KW-0333">Golgi apparatus</keyword>
<evidence type="ECO:0000256" key="1">
    <source>
        <dbReference type="ARBA" id="ARBA00004653"/>
    </source>
</evidence>
<evidence type="ECO:0000313" key="19">
    <source>
        <dbReference type="Proteomes" id="UP000283509"/>
    </source>
</evidence>
<evidence type="ECO:0000256" key="15">
    <source>
        <dbReference type="ARBA" id="ARBA00048104"/>
    </source>
</evidence>
<dbReference type="CDD" id="cd02520">
    <property type="entry name" value="Glucosylceramide_synthase"/>
    <property type="match status" value="1"/>
</dbReference>
<protein>
    <recommendedName>
        <fullName evidence="5">ceramide glucosyltransferase</fullName>
        <ecNumber evidence="5">2.4.1.80</ecNumber>
    </recommendedName>
</protein>
<keyword evidence="8" id="KW-0808">Transferase</keyword>
<dbReference type="GO" id="GO:0006679">
    <property type="term" value="P:glucosylceramide biosynthetic process"/>
    <property type="evidence" value="ECO:0007669"/>
    <property type="project" value="TreeGrafter"/>
</dbReference>
<gene>
    <name evidence="18" type="ORF">C7M84_009813</name>
</gene>
<evidence type="ECO:0000256" key="14">
    <source>
        <dbReference type="ARBA" id="ARBA00047869"/>
    </source>
</evidence>
<keyword evidence="13 17" id="KW-0472">Membrane</keyword>
<comment type="caution">
    <text evidence="18">The sequence shown here is derived from an EMBL/GenBank/DDBJ whole genome shotgun (WGS) entry which is preliminary data.</text>
</comment>
<feature type="transmembrane region" description="Helical" evidence="17">
    <location>
        <begin position="301"/>
        <end position="324"/>
    </location>
</feature>
<dbReference type="Gene3D" id="3.90.550.10">
    <property type="entry name" value="Spore Coat Polysaccharide Biosynthesis Protein SpsA, Chain A"/>
    <property type="match status" value="1"/>
</dbReference>
<comment type="pathway">
    <text evidence="2">Lipid metabolism; sphingolipid metabolism.</text>
</comment>
<keyword evidence="12" id="KW-0443">Lipid metabolism</keyword>
<evidence type="ECO:0000256" key="12">
    <source>
        <dbReference type="ARBA" id="ARBA00023098"/>
    </source>
</evidence>
<feature type="region of interest" description="Disordered" evidence="16">
    <location>
        <begin position="1"/>
        <end position="22"/>
    </location>
</feature>
<dbReference type="Proteomes" id="UP000283509">
    <property type="component" value="Unassembled WGS sequence"/>
</dbReference>
<comment type="catalytic activity">
    <reaction evidence="15">
        <text>N-(9Z-octadecenoyl)-sphing-4-enine + UDP-alpha-D-xylose = beta-D-xylosyl-(1&lt;-&gt;1')-N-(9Z-octadecenoyl)-sphing-4-enine + UDP + H(+)</text>
        <dbReference type="Rhea" id="RHEA:70247"/>
        <dbReference type="ChEBI" id="CHEBI:15378"/>
        <dbReference type="ChEBI" id="CHEBI:57632"/>
        <dbReference type="ChEBI" id="CHEBI:58223"/>
        <dbReference type="ChEBI" id="CHEBI:77996"/>
        <dbReference type="ChEBI" id="CHEBI:189081"/>
    </reaction>
    <physiologicalReaction direction="left-to-right" evidence="15">
        <dbReference type="Rhea" id="RHEA:70248"/>
    </physiologicalReaction>
</comment>
<keyword evidence="6" id="KW-0444">Lipid biosynthesis</keyword>
<organism evidence="18 19">
    <name type="scientific">Penaeus vannamei</name>
    <name type="common">Whiteleg shrimp</name>
    <name type="synonym">Litopenaeus vannamei</name>
    <dbReference type="NCBI Taxonomy" id="6689"/>
    <lineage>
        <taxon>Eukaryota</taxon>
        <taxon>Metazoa</taxon>
        <taxon>Ecdysozoa</taxon>
        <taxon>Arthropoda</taxon>
        <taxon>Crustacea</taxon>
        <taxon>Multicrustacea</taxon>
        <taxon>Malacostraca</taxon>
        <taxon>Eumalacostraca</taxon>
        <taxon>Eucarida</taxon>
        <taxon>Decapoda</taxon>
        <taxon>Dendrobranchiata</taxon>
        <taxon>Penaeoidea</taxon>
        <taxon>Penaeidae</taxon>
        <taxon>Penaeus</taxon>
    </lineage>
</organism>
<evidence type="ECO:0000256" key="16">
    <source>
        <dbReference type="SAM" id="MobiDB-lite"/>
    </source>
</evidence>
<comment type="similarity">
    <text evidence="4">Belongs to the glycosyltransferase 2 family.</text>
</comment>
<evidence type="ECO:0000256" key="6">
    <source>
        <dbReference type="ARBA" id="ARBA00022516"/>
    </source>
</evidence>
<evidence type="ECO:0000256" key="17">
    <source>
        <dbReference type="SAM" id="Phobius"/>
    </source>
</evidence>
<keyword evidence="19" id="KW-1185">Reference proteome</keyword>
<evidence type="ECO:0000256" key="8">
    <source>
        <dbReference type="ARBA" id="ARBA00022679"/>
    </source>
</evidence>
<feature type="transmembrane region" description="Helical" evidence="17">
    <location>
        <begin position="362"/>
        <end position="386"/>
    </location>
</feature>
<proteinExistence type="inferred from homology"/>
<evidence type="ECO:0000256" key="3">
    <source>
        <dbReference type="ARBA" id="ARBA00004991"/>
    </source>
</evidence>
<evidence type="ECO:0000256" key="5">
    <source>
        <dbReference type="ARBA" id="ARBA00012699"/>
    </source>
</evidence>
<dbReference type="FunFam" id="3.90.550.10:FF:000041">
    <property type="entry name" value="UDP-glucose ceramide glucosyltransferase"/>
    <property type="match status" value="1"/>
</dbReference>
<comment type="subcellular location">
    <subcellularLocation>
        <location evidence="1">Golgi apparatus membrane</location>
        <topology evidence="1">Multi-pass membrane protein</topology>
    </subcellularLocation>
</comment>
<keyword evidence="7" id="KW-0328">Glycosyltransferase</keyword>
<dbReference type="Pfam" id="PF13506">
    <property type="entry name" value="Glyco_transf_21"/>
    <property type="match status" value="1"/>
</dbReference>
<evidence type="ECO:0000256" key="13">
    <source>
        <dbReference type="ARBA" id="ARBA00023136"/>
    </source>
</evidence>
<feature type="transmembrane region" description="Helical" evidence="17">
    <location>
        <begin position="331"/>
        <end position="350"/>
    </location>
</feature>
<keyword evidence="9 17" id="KW-0812">Transmembrane</keyword>
<evidence type="ECO:0000256" key="9">
    <source>
        <dbReference type="ARBA" id="ARBA00022692"/>
    </source>
</evidence>
<comment type="pathway">
    <text evidence="3">Sphingolipid metabolism.</text>
</comment>
<dbReference type="PANTHER" id="PTHR12726">
    <property type="entry name" value="CERAMIDE GLUCOSYLTRANSFERASE"/>
    <property type="match status" value="1"/>
</dbReference>
<evidence type="ECO:0000313" key="18">
    <source>
        <dbReference type="EMBL" id="ROT71842.1"/>
    </source>
</evidence>
<evidence type="ECO:0000256" key="4">
    <source>
        <dbReference type="ARBA" id="ARBA00006739"/>
    </source>
</evidence>
<evidence type="ECO:0000256" key="7">
    <source>
        <dbReference type="ARBA" id="ARBA00022676"/>
    </source>
</evidence>
<dbReference type="OrthoDB" id="1483400at2759"/>
<sequence>MHAPPAVAKPSEHAHKHAHKHSVDSCSTLLGSLTLDNRYRKLHRRRALPMDGEPGVMGVSILKPLVGTPMDPNLMTNLETFFTLNYPKFELLFCIQEEGDPSIMIVQQLMKKHPHVDASYFIGGVEVGVNPKINNMQPGYLAAKHELVLVSDSGLLMKEDTLTDMVAHMTPDVGIVHQMPFTCDRKGWPAILEKVYFGTSHARMYLFLGLLDAFGLRVNCCTGMSCLMRKKVLDEDGGISAFGVYLAEDYFFAKYIQGRGWGIRISSQPACQNAGTTRVKGFLSRLTRWCKLRIAMVPHTLFLEPLSECMVLGLIASWAGAVLLRADYLTFFLFHTLTWSLADWIMLNIVQNGPPPFSKFEFVISWLFREISAIFIFVHAVWNPVISWRHKSFKLRWGGIAEPVNTKVAVM</sequence>
<dbReference type="GO" id="GO:0000139">
    <property type="term" value="C:Golgi membrane"/>
    <property type="evidence" value="ECO:0007669"/>
    <property type="project" value="UniProtKB-SubCell"/>
</dbReference>
<dbReference type="EC" id="2.4.1.80" evidence="5"/>
<reference evidence="18 19" key="1">
    <citation type="submission" date="2018-04" db="EMBL/GenBank/DDBJ databases">
        <authorList>
            <person name="Zhang X."/>
            <person name="Yuan J."/>
            <person name="Li F."/>
            <person name="Xiang J."/>
        </authorList>
    </citation>
    <scope>NUCLEOTIDE SEQUENCE [LARGE SCALE GENOMIC DNA]</scope>
    <source>
        <tissue evidence="18">Muscle</tissue>
    </source>
</reference>
<dbReference type="SUPFAM" id="SSF53448">
    <property type="entry name" value="Nucleotide-diphospho-sugar transferases"/>
    <property type="match status" value="1"/>
</dbReference>
<dbReference type="STRING" id="6689.A0A3R7QM53"/>
<dbReference type="EMBL" id="QCYY01002239">
    <property type="protein sequence ID" value="ROT71842.1"/>
    <property type="molecule type" value="Genomic_DNA"/>
</dbReference>
<dbReference type="InterPro" id="IPR029044">
    <property type="entry name" value="Nucleotide-diphossugar_trans"/>
</dbReference>
<comment type="catalytic activity">
    <reaction evidence="14">
        <text>UDP-alpha-D-xylose + an N-acylsphing-4-enine = a beta-D-xylosyl-(1&lt;-&gt;1')-N-acylsphing-4-enine + UDP + H(+)</text>
        <dbReference type="Rhea" id="RHEA:70243"/>
        <dbReference type="ChEBI" id="CHEBI:15378"/>
        <dbReference type="ChEBI" id="CHEBI:52639"/>
        <dbReference type="ChEBI" id="CHEBI:57632"/>
        <dbReference type="ChEBI" id="CHEBI:58223"/>
        <dbReference type="ChEBI" id="CHEBI:189068"/>
    </reaction>
    <physiologicalReaction direction="left-to-right" evidence="14">
        <dbReference type="Rhea" id="RHEA:70244"/>
    </physiologicalReaction>
</comment>
<dbReference type="UniPathway" id="UPA00222"/>
<dbReference type="PANTHER" id="PTHR12726:SF0">
    <property type="entry name" value="CERAMIDE GLUCOSYLTRANSFERASE"/>
    <property type="match status" value="1"/>
</dbReference>
<keyword evidence="10 17" id="KW-1133">Transmembrane helix</keyword>
<evidence type="ECO:0000256" key="10">
    <source>
        <dbReference type="ARBA" id="ARBA00022989"/>
    </source>
</evidence>
<evidence type="ECO:0000256" key="2">
    <source>
        <dbReference type="ARBA" id="ARBA00004760"/>
    </source>
</evidence>
<dbReference type="GO" id="GO:0008120">
    <property type="term" value="F:ceramide glucosyltransferase activity"/>
    <property type="evidence" value="ECO:0007669"/>
    <property type="project" value="UniProtKB-EC"/>
</dbReference>